<dbReference type="GO" id="GO:0003677">
    <property type="term" value="F:DNA binding"/>
    <property type="evidence" value="ECO:0007669"/>
    <property type="project" value="UniProtKB-UniRule"/>
</dbReference>
<evidence type="ECO:0000313" key="7">
    <source>
        <dbReference type="Proteomes" id="UP000322225"/>
    </source>
</evidence>
<evidence type="ECO:0000256" key="2">
    <source>
        <dbReference type="ARBA" id="ARBA00023242"/>
    </source>
</evidence>
<keyword evidence="2" id="KW-0539">Nucleus</keyword>
<comment type="subunit">
    <text evidence="4">Weakly associates with the stable SPT16-POB3 heterodimer to form the FACT complex.</text>
</comment>
<keyword evidence="1" id="KW-0238">DNA-binding</keyword>
<evidence type="ECO:0000256" key="4">
    <source>
        <dbReference type="ARBA" id="ARBA00064996"/>
    </source>
</evidence>
<dbReference type="InterPro" id="IPR009071">
    <property type="entry name" value="HMG_box_dom"/>
</dbReference>
<keyword evidence="7" id="KW-1185">Reference proteome</keyword>
<dbReference type="SUPFAM" id="SSF47095">
    <property type="entry name" value="HMG-box"/>
    <property type="match status" value="1"/>
</dbReference>
<gene>
    <name evidence="6" type="ORF">CI109_106362</name>
</gene>
<dbReference type="PRINTS" id="PR00886">
    <property type="entry name" value="HIGHMOBLTY12"/>
</dbReference>
<feature type="compositionally biased region" description="Acidic residues" evidence="5">
    <location>
        <begin position="112"/>
        <end position="122"/>
    </location>
</feature>
<dbReference type="InterPro" id="IPR036910">
    <property type="entry name" value="HMG_box_dom_sf"/>
</dbReference>
<dbReference type="KEGG" id="ksn:43591224"/>
<dbReference type="GO" id="GO:0005634">
    <property type="term" value="C:nucleus"/>
    <property type="evidence" value="ECO:0007669"/>
    <property type="project" value="UniProtKB-UniRule"/>
</dbReference>
<dbReference type="PANTHER" id="PTHR48112:SF22">
    <property type="entry name" value="MITOCHONDRIAL TRANSCRIPTION FACTOR A, ISOFORM B"/>
    <property type="match status" value="1"/>
</dbReference>
<dbReference type="PANTHER" id="PTHR48112">
    <property type="entry name" value="HIGH MOBILITY GROUP PROTEIN DSP1"/>
    <property type="match status" value="1"/>
</dbReference>
<dbReference type="Gene3D" id="1.10.30.10">
    <property type="entry name" value="High mobility group box domain"/>
    <property type="match status" value="1"/>
</dbReference>
<comment type="similarity">
    <text evidence="3">Belongs to the NHP6 family.</text>
</comment>
<dbReference type="Pfam" id="PF00505">
    <property type="entry name" value="HMG_box"/>
    <property type="match status" value="1"/>
</dbReference>
<feature type="region of interest" description="Disordered" evidence="5">
    <location>
        <begin position="74"/>
        <end position="122"/>
    </location>
</feature>
<sequence length="122" mass="13798">MPKVTAKDTKKSKGVSEAAKKRAKKDPNKPKRALSAYMFFVQDYRERIKAENPDATFGDVGKLLGIKWKEMNAAEKKPYEDKAQADKKRADRENAVYKADGKAAKKSKVVVEEDDDDDEDDE</sequence>
<evidence type="ECO:0000256" key="5">
    <source>
        <dbReference type="SAM" id="MobiDB-lite"/>
    </source>
</evidence>
<reference evidence="6" key="2">
    <citation type="submission" date="2024-01" db="EMBL/GenBank/DDBJ databases">
        <title>Comparative genomics of Cryptococcus and Kwoniella reveals pathogenesis evolution and contrasting modes of karyotype evolution via chromosome fusion or intercentromeric recombination.</title>
        <authorList>
            <person name="Coelho M.A."/>
            <person name="David-Palma M."/>
            <person name="Shea T."/>
            <person name="Bowers K."/>
            <person name="McGinley-Smith S."/>
            <person name="Mohammad A.W."/>
            <person name="Gnirke A."/>
            <person name="Yurkov A.M."/>
            <person name="Nowrousian M."/>
            <person name="Sun S."/>
            <person name="Cuomo C.A."/>
            <person name="Heitman J."/>
        </authorList>
    </citation>
    <scope>NUCLEOTIDE SEQUENCE</scope>
    <source>
        <strain evidence="6">CBS 12478</strain>
    </source>
</reference>
<dbReference type="CDD" id="cd01390">
    <property type="entry name" value="HMG-box_NHP6-like"/>
    <property type="match status" value="1"/>
</dbReference>
<dbReference type="PROSITE" id="PS50118">
    <property type="entry name" value="HMG_BOX_2"/>
    <property type="match status" value="1"/>
</dbReference>
<dbReference type="Proteomes" id="UP000322225">
    <property type="component" value="Chromosome 12"/>
</dbReference>
<accession>A0A5M6BUQ0</accession>
<dbReference type="AlphaFoldDB" id="A0A5M6BUQ0"/>
<dbReference type="EMBL" id="CP144062">
    <property type="protein sequence ID" value="WWD21874.1"/>
    <property type="molecule type" value="Genomic_DNA"/>
</dbReference>
<dbReference type="InterPro" id="IPR050342">
    <property type="entry name" value="HMGB"/>
</dbReference>
<dbReference type="OrthoDB" id="1919336at2759"/>
<reference evidence="6" key="1">
    <citation type="submission" date="2017-08" db="EMBL/GenBank/DDBJ databases">
        <authorList>
            <person name="Cuomo C."/>
            <person name="Billmyre B."/>
            <person name="Heitman J."/>
        </authorList>
    </citation>
    <scope>NUCLEOTIDE SEQUENCE</scope>
    <source>
        <strain evidence="6">CBS 12478</strain>
    </source>
</reference>
<dbReference type="SMART" id="SM00398">
    <property type="entry name" value="HMG"/>
    <property type="match status" value="1"/>
</dbReference>
<dbReference type="RefSeq" id="XP_031858698.1">
    <property type="nucleotide sequence ID" value="XM_032007056.1"/>
</dbReference>
<protein>
    <submittedName>
        <fullName evidence="6">Non-histone chromosomal protein 6</fullName>
    </submittedName>
</protein>
<organism evidence="6 7">
    <name type="scientific">Kwoniella shandongensis</name>
    <dbReference type="NCBI Taxonomy" id="1734106"/>
    <lineage>
        <taxon>Eukaryota</taxon>
        <taxon>Fungi</taxon>
        <taxon>Dikarya</taxon>
        <taxon>Basidiomycota</taxon>
        <taxon>Agaricomycotina</taxon>
        <taxon>Tremellomycetes</taxon>
        <taxon>Tremellales</taxon>
        <taxon>Cryptococcaceae</taxon>
        <taxon>Kwoniella</taxon>
    </lineage>
</organism>
<feature type="compositionally biased region" description="Basic and acidic residues" evidence="5">
    <location>
        <begin position="74"/>
        <end position="103"/>
    </location>
</feature>
<feature type="compositionally biased region" description="Basic and acidic residues" evidence="5">
    <location>
        <begin position="1"/>
        <end position="11"/>
    </location>
</feature>
<proteinExistence type="inferred from homology"/>
<evidence type="ECO:0000256" key="1">
    <source>
        <dbReference type="ARBA" id="ARBA00023125"/>
    </source>
</evidence>
<feature type="region of interest" description="Disordered" evidence="5">
    <location>
        <begin position="1"/>
        <end position="31"/>
    </location>
</feature>
<dbReference type="GeneID" id="43591224"/>
<dbReference type="FunFam" id="1.10.30.10:FF:000016">
    <property type="entry name" value="FACT complex subunit SSRP1"/>
    <property type="match status" value="1"/>
</dbReference>
<evidence type="ECO:0000256" key="3">
    <source>
        <dbReference type="ARBA" id="ARBA00043963"/>
    </source>
</evidence>
<evidence type="ECO:0000313" key="6">
    <source>
        <dbReference type="EMBL" id="WWD21874.1"/>
    </source>
</evidence>
<name>A0A5M6BUQ0_9TREE</name>